<comment type="subunit">
    <text evidence="8">Part of the 30S ribosomal subunit.</text>
</comment>
<keyword evidence="3 8" id="KW-0863">Zinc-finger</keyword>
<feature type="binding site" evidence="8">
    <location>
        <position position="55"/>
    </location>
    <ligand>
        <name>Zn(2+)</name>
        <dbReference type="ChEBI" id="CHEBI:29105"/>
    </ligand>
</feature>
<dbReference type="GO" id="GO:1990904">
    <property type="term" value="C:ribonucleoprotein complex"/>
    <property type="evidence" value="ECO:0007669"/>
    <property type="project" value="UniProtKB-KW"/>
</dbReference>
<dbReference type="InterPro" id="IPR019761">
    <property type="entry name" value="DNA-dir_RNA_pol-M_15_CS"/>
</dbReference>
<evidence type="ECO:0000313" key="10">
    <source>
        <dbReference type="EMBL" id="MBS3062128.1"/>
    </source>
</evidence>
<evidence type="ECO:0000256" key="6">
    <source>
        <dbReference type="ARBA" id="ARBA00023163"/>
    </source>
</evidence>
<keyword evidence="4 8" id="KW-0862">Zinc</keyword>
<dbReference type="EMBL" id="JAGVWC010000012">
    <property type="protein sequence ID" value="MBS3062128.1"/>
    <property type="molecule type" value="Genomic_DNA"/>
</dbReference>
<comment type="caution">
    <text evidence="8">Lacks conserved residue(s) required for the propagation of feature annotation.</text>
</comment>
<evidence type="ECO:0000256" key="1">
    <source>
        <dbReference type="ARBA" id="ARBA00008925"/>
    </source>
</evidence>
<evidence type="ECO:0000256" key="7">
    <source>
        <dbReference type="ARBA" id="ARBA00023274"/>
    </source>
</evidence>
<evidence type="ECO:0000256" key="2">
    <source>
        <dbReference type="ARBA" id="ARBA00022723"/>
    </source>
</evidence>
<evidence type="ECO:0000256" key="8">
    <source>
        <dbReference type="HAMAP-Rule" id="MF_00777"/>
    </source>
</evidence>
<dbReference type="SUPFAM" id="SSF57829">
    <property type="entry name" value="Zn-binding ribosomal proteins"/>
    <property type="match status" value="1"/>
</dbReference>
<evidence type="ECO:0000256" key="4">
    <source>
        <dbReference type="ARBA" id="ARBA00022833"/>
    </source>
</evidence>
<dbReference type="InterPro" id="IPR022845">
    <property type="entry name" value="Ribosomal_eS31_arc"/>
</dbReference>
<reference evidence="10" key="1">
    <citation type="submission" date="2021-03" db="EMBL/GenBank/DDBJ databases">
        <authorList>
            <person name="Jaffe A."/>
        </authorList>
    </citation>
    <scope>NUCLEOTIDE SEQUENCE</scope>
    <source>
        <strain evidence="10">RIFCSPLOWO2_01_FULL_AR10_48_17</strain>
    </source>
</reference>
<keyword evidence="5 8" id="KW-0689">Ribosomal protein</keyword>
<reference evidence="10" key="2">
    <citation type="submission" date="2021-05" db="EMBL/GenBank/DDBJ databases">
        <title>Protein family content uncovers lineage relationships and bacterial pathway maintenance mechanisms in DPANN archaea.</title>
        <authorList>
            <person name="Castelle C.J."/>
            <person name="Meheust R."/>
            <person name="Jaffe A.L."/>
            <person name="Seitz K."/>
            <person name="Gong X."/>
            <person name="Baker B.J."/>
            <person name="Banfield J.F."/>
        </authorList>
    </citation>
    <scope>NUCLEOTIDE SEQUENCE</scope>
    <source>
        <strain evidence="10">RIFCSPLOWO2_01_FULL_AR10_48_17</strain>
    </source>
</reference>
<dbReference type="Pfam" id="PF01599">
    <property type="entry name" value="Ribosomal_S27"/>
    <property type="match status" value="1"/>
</dbReference>
<feature type="binding site" evidence="8">
    <location>
        <position position="37"/>
    </location>
    <ligand>
        <name>Zn(2+)</name>
        <dbReference type="ChEBI" id="CHEBI:29105"/>
    </ligand>
</feature>
<dbReference type="NCBIfam" id="NF001669">
    <property type="entry name" value="PRK00432.1"/>
    <property type="match status" value="1"/>
</dbReference>
<evidence type="ECO:0000256" key="3">
    <source>
        <dbReference type="ARBA" id="ARBA00022771"/>
    </source>
</evidence>
<comment type="cofactor">
    <cofactor evidence="8">
        <name>Zn(2+)</name>
        <dbReference type="ChEBI" id="CHEBI:29105"/>
    </cofactor>
    <text evidence="8">Binds 1 zinc ion per subunit.</text>
</comment>
<dbReference type="PROSITE" id="PS01030">
    <property type="entry name" value="RNA_POL_M_15KD"/>
    <property type="match status" value="1"/>
</dbReference>
<dbReference type="GO" id="GO:0003735">
    <property type="term" value="F:structural constituent of ribosome"/>
    <property type="evidence" value="ECO:0007669"/>
    <property type="project" value="InterPro"/>
</dbReference>
<dbReference type="GO" id="GO:0005840">
    <property type="term" value="C:ribosome"/>
    <property type="evidence" value="ECO:0007669"/>
    <property type="project" value="UniProtKB-KW"/>
</dbReference>
<name>A0A8T4L469_9ARCH</name>
<comment type="similarity">
    <text evidence="8">Belongs to the eukaryotic ribosomal protein eS31 family.</text>
</comment>
<keyword evidence="2 8" id="KW-0479">Metal-binding</keyword>
<evidence type="ECO:0000313" key="11">
    <source>
        <dbReference type="Proteomes" id="UP000675968"/>
    </source>
</evidence>
<accession>A0A8T4L469</accession>
<dbReference type="HAMAP" id="MF_00777">
    <property type="entry name" value="Ribosomal_eS31"/>
    <property type="match status" value="1"/>
</dbReference>
<dbReference type="InterPro" id="IPR011332">
    <property type="entry name" value="Ribosomal_zn-bd"/>
</dbReference>
<sequence>MAEKGKAVEKEKKIQKSSFYEVDNDKVKRKNLFCPKCGAGVFMAAHKDRNTCGKCGFTQWKNK</sequence>
<keyword evidence="6" id="KW-0804">Transcription</keyword>
<dbReference type="Gene3D" id="6.20.50.150">
    <property type="match status" value="1"/>
</dbReference>
<comment type="caution">
    <text evidence="10">The sequence shown here is derived from an EMBL/GenBank/DDBJ whole genome shotgun (WGS) entry which is preliminary data.</text>
</comment>
<dbReference type="InterPro" id="IPR002906">
    <property type="entry name" value="Ribosomal_eS31"/>
</dbReference>
<feature type="binding site" evidence="8">
    <location>
        <position position="34"/>
    </location>
    <ligand>
        <name>Zn(2+)</name>
        <dbReference type="ChEBI" id="CHEBI:29105"/>
    </ligand>
</feature>
<dbReference type="GO" id="GO:0008270">
    <property type="term" value="F:zinc ion binding"/>
    <property type="evidence" value="ECO:0007669"/>
    <property type="project" value="UniProtKB-UniRule"/>
</dbReference>
<dbReference type="GO" id="GO:0006412">
    <property type="term" value="P:translation"/>
    <property type="evidence" value="ECO:0007669"/>
    <property type="project" value="UniProtKB-UniRule"/>
</dbReference>
<dbReference type="AlphaFoldDB" id="A0A8T4L469"/>
<dbReference type="InterPro" id="IPR038582">
    <property type="entry name" value="Ribosomal_eS31_euk-type_sf"/>
</dbReference>
<comment type="similarity">
    <text evidence="1">Belongs to the archaeal RpoM/eukaryotic RPA12/RPB9/RPC11 RNA polymerase family.</text>
</comment>
<feature type="binding site" evidence="8">
    <location>
        <position position="52"/>
    </location>
    <ligand>
        <name>Zn(2+)</name>
        <dbReference type="ChEBI" id="CHEBI:29105"/>
    </ligand>
</feature>
<evidence type="ECO:0000259" key="9">
    <source>
        <dbReference type="SMART" id="SM01402"/>
    </source>
</evidence>
<feature type="domain" description="Small ribosomal subunit protein eS31" evidence="9">
    <location>
        <begin position="16"/>
        <end position="58"/>
    </location>
</feature>
<protein>
    <recommendedName>
        <fullName evidence="8">Small ribosomal subunit protein eS31</fullName>
    </recommendedName>
</protein>
<dbReference type="Proteomes" id="UP000675968">
    <property type="component" value="Unassembled WGS sequence"/>
</dbReference>
<organism evidence="10 11">
    <name type="scientific">Candidatus Iainarchaeum sp</name>
    <dbReference type="NCBI Taxonomy" id="3101447"/>
    <lineage>
        <taxon>Archaea</taxon>
        <taxon>Candidatus Iainarchaeota</taxon>
        <taxon>Candidatus Iainarchaeia</taxon>
        <taxon>Candidatus Iainarchaeales</taxon>
        <taxon>Candidatus Iainarchaeaceae</taxon>
        <taxon>Candidatus Iainarchaeum</taxon>
    </lineage>
</organism>
<keyword evidence="7 8" id="KW-0687">Ribonucleoprotein</keyword>
<proteinExistence type="inferred from homology"/>
<dbReference type="SMART" id="SM01402">
    <property type="entry name" value="Ribosomal_S27"/>
    <property type="match status" value="1"/>
</dbReference>
<evidence type="ECO:0000256" key="5">
    <source>
        <dbReference type="ARBA" id="ARBA00022980"/>
    </source>
</evidence>
<gene>
    <name evidence="8" type="primary">rps27ae</name>
    <name evidence="10" type="ORF">J4215_06100</name>
</gene>